<organism evidence="1 2">
    <name type="scientific">Lyophyllum shimeji</name>
    <name type="common">Hon-shimeji</name>
    <name type="synonym">Tricholoma shimeji</name>
    <dbReference type="NCBI Taxonomy" id="47721"/>
    <lineage>
        <taxon>Eukaryota</taxon>
        <taxon>Fungi</taxon>
        <taxon>Dikarya</taxon>
        <taxon>Basidiomycota</taxon>
        <taxon>Agaricomycotina</taxon>
        <taxon>Agaricomycetes</taxon>
        <taxon>Agaricomycetidae</taxon>
        <taxon>Agaricales</taxon>
        <taxon>Tricholomatineae</taxon>
        <taxon>Lyophyllaceae</taxon>
        <taxon>Lyophyllum</taxon>
    </lineage>
</organism>
<sequence length="325" mass="35986">MYAISLHPQTKNSEDFFDTTLLPRVGSVLGLPPQYSIPIYPTKRIQTTNPIILLHAIEGQVFIAVFSEAHFISYTSLGALPFLQILHVVVRLMAHVSRFAPHRHCLKATSTCYPAEPVKVEPRHSLTSSKDWDGPVSDGVKEVLGLSVSALLCCAVHAFAPDVQVFKAAFHITPHRALTDQTKAHLPPRDPSMFSSSFFVVFATLSASFPVRHHRRANLPSLLRGLPTLGLPSNPRLCARVSSTWTALRRIVEDHAESEHPPMEQDQMPGARYESTFAMPRQTIVRSTPPGCPRATEHQVLDEHSACAVPGSRRVLRRFAFVSGN</sequence>
<gene>
    <name evidence="1" type="ORF">LshimejAT787_0900380</name>
</gene>
<evidence type="ECO:0000313" key="2">
    <source>
        <dbReference type="Proteomes" id="UP001063166"/>
    </source>
</evidence>
<evidence type="ECO:0000313" key="1">
    <source>
        <dbReference type="EMBL" id="GLB40823.1"/>
    </source>
</evidence>
<dbReference type="Proteomes" id="UP001063166">
    <property type="component" value="Unassembled WGS sequence"/>
</dbReference>
<dbReference type="EMBL" id="BRPK01000009">
    <property type="protein sequence ID" value="GLB40823.1"/>
    <property type="molecule type" value="Genomic_DNA"/>
</dbReference>
<accession>A0A9P3UPM5</accession>
<comment type="caution">
    <text evidence="1">The sequence shown here is derived from an EMBL/GenBank/DDBJ whole genome shotgun (WGS) entry which is preliminary data.</text>
</comment>
<reference evidence="1" key="1">
    <citation type="submission" date="2022-07" db="EMBL/GenBank/DDBJ databases">
        <title>The genome of Lyophyllum shimeji provides insight into the initial evolution of ectomycorrhizal fungal genome.</title>
        <authorList>
            <person name="Kobayashi Y."/>
            <person name="Shibata T."/>
            <person name="Hirakawa H."/>
            <person name="Shigenobu S."/>
            <person name="Nishiyama T."/>
            <person name="Yamada A."/>
            <person name="Hasebe M."/>
            <person name="Kawaguchi M."/>
        </authorList>
    </citation>
    <scope>NUCLEOTIDE SEQUENCE</scope>
    <source>
        <strain evidence="1">AT787</strain>
    </source>
</reference>
<proteinExistence type="predicted"/>
<protein>
    <submittedName>
        <fullName evidence="1">Uncharacterized protein</fullName>
    </submittedName>
</protein>
<name>A0A9P3UPM5_LYOSH</name>
<dbReference type="AlphaFoldDB" id="A0A9P3UPM5"/>
<keyword evidence="2" id="KW-1185">Reference proteome</keyword>